<keyword evidence="2" id="KW-0479">Metal-binding</keyword>
<organism evidence="15 16">
    <name type="scientific">Bifiguratus adelaidae</name>
    <dbReference type="NCBI Taxonomy" id="1938954"/>
    <lineage>
        <taxon>Eukaryota</taxon>
        <taxon>Fungi</taxon>
        <taxon>Fungi incertae sedis</taxon>
        <taxon>Mucoromycota</taxon>
        <taxon>Mucoromycotina</taxon>
        <taxon>Endogonomycetes</taxon>
        <taxon>Endogonales</taxon>
        <taxon>Endogonales incertae sedis</taxon>
        <taxon>Bifiguratus</taxon>
    </lineage>
</organism>
<dbReference type="Pfam" id="PF00249">
    <property type="entry name" value="Myb_DNA-binding"/>
    <property type="match status" value="1"/>
</dbReference>
<evidence type="ECO:0000256" key="2">
    <source>
        <dbReference type="ARBA" id="ARBA00022723"/>
    </source>
</evidence>
<feature type="region of interest" description="Disordered" evidence="9">
    <location>
        <begin position="655"/>
        <end position="687"/>
    </location>
</feature>
<comment type="subcellular location">
    <subcellularLocation>
        <location evidence="1">Nucleus</location>
    </subcellularLocation>
</comment>
<evidence type="ECO:0000256" key="8">
    <source>
        <dbReference type="PROSITE-ProRule" id="PRU00228"/>
    </source>
</evidence>
<feature type="domain" description="SANT" evidence="13">
    <location>
        <begin position="83"/>
        <end position="135"/>
    </location>
</feature>
<feature type="compositionally biased region" description="Basic and acidic residues" evidence="9">
    <location>
        <begin position="660"/>
        <end position="675"/>
    </location>
</feature>
<feature type="region of interest" description="Disordered" evidence="9">
    <location>
        <begin position="621"/>
        <end position="642"/>
    </location>
</feature>
<dbReference type="GO" id="GO:0070461">
    <property type="term" value="C:SAGA-type complex"/>
    <property type="evidence" value="ECO:0007669"/>
    <property type="project" value="TreeGrafter"/>
</dbReference>
<dbReference type="InterPro" id="IPR000433">
    <property type="entry name" value="Znf_ZZ"/>
</dbReference>
<keyword evidence="7" id="KW-0539">Nucleus</keyword>
<dbReference type="CDD" id="cd12432">
    <property type="entry name" value="RRM_ACINU"/>
    <property type="match status" value="1"/>
</dbReference>
<dbReference type="Pfam" id="PF22941">
    <property type="entry name" value="TADA2A-like_3rd"/>
    <property type="match status" value="1"/>
</dbReference>
<dbReference type="Gene3D" id="1.10.10.10">
    <property type="entry name" value="Winged helix-like DNA-binding domain superfamily/Winged helix DNA-binding domain"/>
    <property type="match status" value="1"/>
</dbReference>
<keyword evidence="4" id="KW-0862">Zinc</keyword>
<dbReference type="GO" id="GO:0006357">
    <property type="term" value="P:regulation of transcription by RNA polymerase II"/>
    <property type="evidence" value="ECO:0007669"/>
    <property type="project" value="TreeGrafter"/>
</dbReference>
<dbReference type="GO" id="GO:0003713">
    <property type="term" value="F:transcription coactivator activity"/>
    <property type="evidence" value="ECO:0007669"/>
    <property type="project" value="TreeGrafter"/>
</dbReference>
<dbReference type="InterPro" id="IPR036361">
    <property type="entry name" value="SAP_dom_sf"/>
</dbReference>
<dbReference type="PROSITE" id="PS51293">
    <property type="entry name" value="SANT"/>
    <property type="match status" value="1"/>
</dbReference>
<dbReference type="Gene3D" id="3.30.60.90">
    <property type="match status" value="1"/>
</dbReference>
<gene>
    <name evidence="15" type="ORF">BZG36_03518</name>
</gene>
<feature type="region of interest" description="Disordered" evidence="9">
    <location>
        <begin position="467"/>
        <end position="607"/>
    </location>
</feature>
<dbReference type="Gene3D" id="3.30.70.330">
    <property type="match status" value="1"/>
</dbReference>
<dbReference type="FunFam" id="3.30.60.90:FF:000008">
    <property type="entry name" value="Transcriptional adapter 2"/>
    <property type="match status" value="1"/>
</dbReference>
<evidence type="ECO:0000256" key="4">
    <source>
        <dbReference type="ARBA" id="ARBA00022833"/>
    </source>
</evidence>
<dbReference type="PROSITE" id="PS50090">
    <property type="entry name" value="MYB_LIKE"/>
    <property type="match status" value="1"/>
</dbReference>
<evidence type="ECO:0000256" key="5">
    <source>
        <dbReference type="ARBA" id="ARBA00023015"/>
    </source>
</evidence>
<dbReference type="CDD" id="cd00167">
    <property type="entry name" value="SANT"/>
    <property type="match status" value="1"/>
</dbReference>
<dbReference type="InterPro" id="IPR001005">
    <property type="entry name" value="SANT/Myb"/>
</dbReference>
<feature type="domain" description="SAP" evidence="12">
    <location>
        <begin position="432"/>
        <end position="466"/>
    </location>
</feature>
<evidence type="ECO:0000256" key="9">
    <source>
        <dbReference type="SAM" id="MobiDB-lite"/>
    </source>
</evidence>
<dbReference type="GO" id="GO:0003682">
    <property type="term" value="F:chromatin binding"/>
    <property type="evidence" value="ECO:0007669"/>
    <property type="project" value="TreeGrafter"/>
</dbReference>
<evidence type="ECO:0000259" key="11">
    <source>
        <dbReference type="PROSITE" id="PS50135"/>
    </source>
</evidence>
<evidence type="ECO:0000313" key="15">
    <source>
        <dbReference type="EMBL" id="OZJ03255.1"/>
    </source>
</evidence>
<dbReference type="SMART" id="SM00291">
    <property type="entry name" value="ZnF_ZZ"/>
    <property type="match status" value="1"/>
</dbReference>
<dbReference type="InterPro" id="IPR041983">
    <property type="entry name" value="ADA2-like_ZZ"/>
</dbReference>
<dbReference type="FunFam" id="1.10.10.60:FF:000115">
    <property type="entry name" value="Transcriptional adapter 2"/>
    <property type="match status" value="1"/>
</dbReference>
<dbReference type="SUPFAM" id="SSF57850">
    <property type="entry name" value="RING/U-box"/>
    <property type="match status" value="1"/>
</dbReference>
<dbReference type="InterPro" id="IPR036388">
    <property type="entry name" value="WH-like_DNA-bd_sf"/>
</dbReference>
<accession>A0A261XY08</accession>
<dbReference type="SMART" id="SM00717">
    <property type="entry name" value="SANT"/>
    <property type="match status" value="1"/>
</dbReference>
<evidence type="ECO:0000256" key="7">
    <source>
        <dbReference type="ARBA" id="ARBA00023242"/>
    </source>
</evidence>
<evidence type="ECO:0000256" key="3">
    <source>
        <dbReference type="ARBA" id="ARBA00022771"/>
    </source>
</evidence>
<dbReference type="InterPro" id="IPR003034">
    <property type="entry name" value="SAP_dom"/>
</dbReference>
<feature type="region of interest" description="Disordered" evidence="9">
    <location>
        <begin position="355"/>
        <end position="382"/>
    </location>
</feature>
<evidence type="ECO:0000313" key="16">
    <source>
        <dbReference type="Proteomes" id="UP000242875"/>
    </source>
</evidence>
<comment type="caution">
    <text evidence="15">The sequence shown here is derived from an EMBL/GenBank/DDBJ whole genome shotgun (WGS) entry which is preliminary data.</text>
</comment>
<dbReference type="PANTHER" id="PTHR12374:SF20">
    <property type="entry name" value="TRANSCRIPTIONAL ADAPTER 2-ALPHA"/>
    <property type="match status" value="1"/>
</dbReference>
<evidence type="ECO:0000259" key="10">
    <source>
        <dbReference type="PROSITE" id="PS50090"/>
    </source>
</evidence>
<dbReference type="PANTHER" id="PTHR12374">
    <property type="entry name" value="TRANSCRIPTIONAL ADAPTOR 2 ADA2 -RELATED"/>
    <property type="match status" value="1"/>
</dbReference>
<dbReference type="GO" id="GO:0003676">
    <property type="term" value="F:nucleic acid binding"/>
    <property type="evidence" value="ECO:0007669"/>
    <property type="project" value="InterPro"/>
</dbReference>
<sequence>MTVTHKKKAVTSSATTADDTKEPPKYHCDSCSNDVTNTVRVRCADPSCPDFDLCVRCFTSGKEPMKHKRWHDYRVMKPHEFPIFSEDWDADEELLLIEAAEKMGMGNWQAIADYVGTKTKEECEDHYLEVYVDSDSWPLPDMDLTFDITEEDFRERKRQRLHAMAQPKAIARSKPMVSGPTFHEIQGYMPYRYEFETEVEQGAEEYVKDMIFNDEDTQDEIDLKLMVLEIYNSKLDKRKQRKELIFDRGLLEYKKNLATDKRRPKEERDLLNRIRVFARLQTKEDFDEFFEGLLAEQSLRDRISQLQEWRRNGITMLKGGEQYEKDKAQRNLNMKSLLAREGLAGNERFITKYTQRQPLALKEDSPPRSTTPKPQGRKPANPLNIQEAEGVHLLTPSEQAICSALRIMPRPYLVIKDTILKEYARLGSLKRRQTLKVAELRQELSARQLPTKGLKKDLIERLKAALKEDEEGGNASAGETTAEQDTKGEEGTTNGAEDEQAEDNPFMAGRDDGDVQAGYKPSPLKEGQPAPVQKVDALAQQISVPPKRTSSSESETHAMIQQTPVSLPQNTPSAPVKRKRSNTAVDEGENGPEVETPVPARAAKKKAKAEDVTTGIDVATSASQGATDTDAMNMEPKDETQETDAKLIVPDVIQSSTENSMKHDSKPADDEKKIDTQATSTPPDTRVEGSETAICVKNFVRPLVLGQVKELVGQFGETHTVWLDSIKTHCFVSYNSPEHAVHAVKGLHGIKFPKDTGRILDAFTLPEDIARKMIEEETLAQSERRRIDWEARLLQLAGSDVHLEVCETTAEPPTRRTIGGLEKLNHLLKAANASSPSKMQQPVRNPTMDVIPQQSNVKVVPLDTLFRSTTTLPKLYYKPIDDSIAQERLTSMRRV</sequence>
<dbReference type="PROSITE" id="PS50135">
    <property type="entry name" value="ZF_ZZ_2"/>
    <property type="match status" value="1"/>
</dbReference>
<dbReference type="InterPro" id="IPR055141">
    <property type="entry name" value="TADA2A_B-like_dom"/>
</dbReference>
<evidence type="ECO:0000259" key="13">
    <source>
        <dbReference type="PROSITE" id="PS51293"/>
    </source>
</evidence>
<proteinExistence type="predicted"/>
<dbReference type="OrthoDB" id="270417at2759"/>
<keyword evidence="6" id="KW-0804">Transcription</keyword>
<feature type="compositionally biased region" description="Polar residues" evidence="9">
    <location>
        <begin position="540"/>
        <end position="573"/>
    </location>
</feature>
<dbReference type="EMBL" id="MVBO01000095">
    <property type="protein sequence ID" value="OZJ03255.1"/>
    <property type="molecule type" value="Genomic_DNA"/>
</dbReference>
<dbReference type="InterPro" id="IPR034257">
    <property type="entry name" value="Acinus_RRM"/>
</dbReference>
<keyword evidence="5" id="KW-0805">Transcription regulation</keyword>
<dbReference type="Gene3D" id="1.10.10.60">
    <property type="entry name" value="Homeodomain-like"/>
    <property type="match status" value="1"/>
</dbReference>
<feature type="domain" description="HTH myb-type" evidence="14">
    <location>
        <begin position="88"/>
        <end position="135"/>
    </location>
</feature>
<dbReference type="SMART" id="SM00513">
    <property type="entry name" value="SAP"/>
    <property type="match status" value="1"/>
</dbReference>
<evidence type="ECO:0000256" key="6">
    <source>
        <dbReference type="ARBA" id="ARBA00023163"/>
    </source>
</evidence>
<dbReference type="Pfam" id="PF25299">
    <property type="entry name" value="ZZ_ADA2"/>
    <property type="match status" value="1"/>
</dbReference>
<dbReference type="GO" id="GO:0006338">
    <property type="term" value="P:chromatin remodeling"/>
    <property type="evidence" value="ECO:0007669"/>
    <property type="project" value="TreeGrafter"/>
</dbReference>
<dbReference type="InterPro" id="IPR012677">
    <property type="entry name" value="Nucleotide-bd_a/b_plait_sf"/>
</dbReference>
<dbReference type="Proteomes" id="UP000242875">
    <property type="component" value="Unassembled WGS sequence"/>
</dbReference>
<dbReference type="InterPro" id="IPR009057">
    <property type="entry name" value="Homeodomain-like_sf"/>
</dbReference>
<dbReference type="SUPFAM" id="SSF68906">
    <property type="entry name" value="SAP domain"/>
    <property type="match status" value="1"/>
</dbReference>
<dbReference type="AlphaFoldDB" id="A0A261XY08"/>
<feature type="domain" description="Myb-like" evidence="10">
    <location>
        <begin position="88"/>
        <end position="131"/>
    </location>
</feature>
<dbReference type="CDD" id="cd02335">
    <property type="entry name" value="ZZ_ADA2"/>
    <property type="match status" value="1"/>
</dbReference>
<dbReference type="SUPFAM" id="SSF46689">
    <property type="entry name" value="Homeodomain-like"/>
    <property type="match status" value="2"/>
</dbReference>
<dbReference type="Pfam" id="PF02037">
    <property type="entry name" value="SAP"/>
    <property type="match status" value="1"/>
</dbReference>
<evidence type="ECO:0008006" key="17">
    <source>
        <dbReference type="Google" id="ProtNLM"/>
    </source>
</evidence>
<name>A0A261XY08_9FUNG</name>
<evidence type="ECO:0000256" key="1">
    <source>
        <dbReference type="ARBA" id="ARBA00004123"/>
    </source>
</evidence>
<dbReference type="SUPFAM" id="SSF54928">
    <property type="entry name" value="RNA-binding domain, RBD"/>
    <property type="match status" value="1"/>
</dbReference>
<keyword evidence="3 8" id="KW-0863">Zinc-finger</keyword>
<dbReference type="InterPro" id="IPR043145">
    <property type="entry name" value="Znf_ZZ_sf"/>
</dbReference>
<dbReference type="PROSITE" id="PS51294">
    <property type="entry name" value="HTH_MYB"/>
    <property type="match status" value="1"/>
</dbReference>
<reference evidence="15 16" key="1">
    <citation type="journal article" date="2017" name="Mycologia">
        <title>Bifiguratus adelaidae, gen. et sp. nov., a new member of Mucoromycotina in endophytic and soil-dwelling habitats.</title>
        <authorList>
            <person name="Torres-Cruz T.J."/>
            <person name="Billingsley Tobias T.L."/>
            <person name="Almatruk M."/>
            <person name="Hesse C."/>
            <person name="Kuske C.R."/>
            <person name="Desiro A."/>
            <person name="Benucci G.M."/>
            <person name="Bonito G."/>
            <person name="Stajich J.E."/>
            <person name="Dunlap C."/>
            <person name="Arnold A.E."/>
            <person name="Porras-Alfaro A."/>
        </authorList>
    </citation>
    <scope>NUCLEOTIDE SEQUENCE [LARGE SCALE GENOMIC DNA]</scope>
    <source>
        <strain evidence="15 16">AZ0501</strain>
    </source>
</reference>
<dbReference type="InterPro" id="IPR035979">
    <property type="entry name" value="RBD_domain_sf"/>
</dbReference>
<dbReference type="FunFam" id="1.10.10.10:FF:000087">
    <property type="entry name" value="Transcriptional adapter 2"/>
    <property type="match status" value="1"/>
</dbReference>
<feature type="domain" description="ZZ-type" evidence="11">
    <location>
        <begin position="23"/>
        <end position="81"/>
    </location>
</feature>
<evidence type="ECO:0000259" key="14">
    <source>
        <dbReference type="PROSITE" id="PS51294"/>
    </source>
</evidence>
<dbReference type="PROSITE" id="PS50800">
    <property type="entry name" value="SAP"/>
    <property type="match status" value="1"/>
</dbReference>
<keyword evidence="16" id="KW-1185">Reference proteome</keyword>
<feature type="region of interest" description="Disordered" evidence="9">
    <location>
        <begin position="1"/>
        <end position="26"/>
    </location>
</feature>
<dbReference type="PROSITE" id="PS01357">
    <property type="entry name" value="ZF_ZZ_1"/>
    <property type="match status" value="1"/>
</dbReference>
<dbReference type="GO" id="GO:0005634">
    <property type="term" value="C:nucleus"/>
    <property type="evidence" value="ECO:0007669"/>
    <property type="project" value="UniProtKB-SubCell"/>
</dbReference>
<dbReference type="InterPro" id="IPR017884">
    <property type="entry name" value="SANT_dom"/>
</dbReference>
<dbReference type="GO" id="GO:0008270">
    <property type="term" value="F:zinc ion binding"/>
    <property type="evidence" value="ECO:0007669"/>
    <property type="project" value="UniProtKB-KW"/>
</dbReference>
<protein>
    <recommendedName>
        <fullName evidence="17">Transcriptional adapter 2</fullName>
    </recommendedName>
</protein>
<evidence type="ECO:0000259" key="12">
    <source>
        <dbReference type="PROSITE" id="PS50800"/>
    </source>
</evidence>
<dbReference type="InterPro" id="IPR017930">
    <property type="entry name" value="Myb_dom"/>
</dbReference>